<evidence type="ECO:0000256" key="3">
    <source>
        <dbReference type="ARBA" id="ARBA00023136"/>
    </source>
</evidence>
<sequence length="72" mass="7775">MVVKYDLLGRKIGSHQLAMAVLGSIFGGVYIGTRGGSSKQAQQTPPIQASSKDEENFIQEFLKEADAKPAKH</sequence>
<comment type="subcellular location">
    <subcellularLocation>
        <location evidence="1">Mitochondrion membrane</location>
    </subcellularLocation>
</comment>
<protein>
    <recommendedName>
        <fullName evidence="7">ATP synthase subunit K, mitochondrial</fullName>
    </recommendedName>
</protein>
<name>A0A9P4J4H1_9PEZI</name>
<dbReference type="OrthoDB" id="2094445at2759"/>
<evidence type="ECO:0000313" key="6">
    <source>
        <dbReference type="Proteomes" id="UP000799439"/>
    </source>
</evidence>
<accession>A0A9P4J4H1</accession>
<dbReference type="Pfam" id="PF11022">
    <property type="entry name" value="ATP19"/>
    <property type="match status" value="1"/>
</dbReference>
<evidence type="ECO:0008006" key="7">
    <source>
        <dbReference type="Google" id="ProtNLM"/>
    </source>
</evidence>
<dbReference type="GO" id="GO:0031966">
    <property type="term" value="C:mitochondrial membrane"/>
    <property type="evidence" value="ECO:0007669"/>
    <property type="project" value="UniProtKB-SubCell"/>
</dbReference>
<evidence type="ECO:0000313" key="5">
    <source>
        <dbReference type="EMBL" id="KAF2153287.1"/>
    </source>
</evidence>
<keyword evidence="4" id="KW-0812">Transmembrane</keyword>
<organism evidence="5 6">
    <name type="scientific">Myriangium duriaei CBS 260.36</name>
    <dbReference type="NCBI Taxonomy" id="1168546"/>
    <lineage>
        <taxon>Eukaryota</taxon>
        <taxon>Fungi</taxon>
        <taxon>Dikarya</taxon>
        <taxon>Ascomycota</taxon>
        <taxon>Pezizomycotina</taxon>
        <taxon>Dothideomycetes</taxon>
        <taxon>Dothideomycetidae</taxon>
        <taxon>Myriangiales</taxon>
        <taxon>Myriangiaceae</taxon>
        <taxon>Myriangium</taxon>
    </lineage>
</organism>
<dbReference type="GO" id="GO:0015986">
    <property type="term" value="P:proton motive force-driven ATP synthesis"/>
    <property type="evidence" value="ECO:0007669"/>
    <property type="project" value="TreeGrafter"/>
</dbReference>
<dbReference type="Proteomes" id="UP000799439">
    <property type="component" value="Unassembled WGS sequence"/>
</dbReference>
<reference evidence="5" key="1">
    <citation type="journal article" date="2020" name="Stud. Mycol.">
        <title>101 Dothideomycetes genomes: a test case for predicting lifestyles and emergence of pathogens.</title>
        <authorList>
            <person name="Haridas S."/>
            <person name="Albert R."/>
            <person name="Binder M."/>
            <person name="Bloem J."/>
            <person name="Labutti K."/>
            <person name="Salamov A."/>
            <person name="Andreopoulos B."/>
            <person name="Baker S."/>
            <person name="Barry K."/>
            <person name="Bills G."/>
            <person name="Bluhm B."/>
            <person name="Cannon C."/>
            <person name="Castanera R."/>
            <person name="Culley D."/>
            <person name="Daum C."/>
            <person name="Ezra D."/>
            <person name="Gonzalez J."/>
            <person name="Henrissat B."/>
            <person name="Kuo A."/>
            <person name="Liang C."/>
            <person name="Lipzen A."/>
            <person name="Lutzoni F."/>
            <person name="Magnuson J."/>
            <person name="Mondo S."/>
            <person name="Nolan M."/>
            <person name="Ohm R."/>
            <person name="Pangilinan J."/>
            <person name="Park H.-J."/>
            <person name="Ramirez L."/>
            <person name="Alfaro M."/>
            <person name="Sun H."/>
            <person name="Tritt A."/>
            <person name="Yoshinaga Y."/>
            <person name="Zwiers L.-H."/>
            <person name="Turgeon B."/>
            <person name="Goodwin S."/>
            <person name="Spatafora J."/>
            <person name="Crous P."/>
            <person name="Grigoriev I."/>
        </authorList>
    </citation>
    <scope>NUCLEOTIDE SEQUENCE</scope>
    <source>
        <strain evidence="5">CBS 260.36</strain>
    </source>
</reference>
<keyword evidence="4" id="KW-1133">Transmembrane helix</keyword>
<dbReference type="PANTHER" id="PTHR28074">
    <property type="entry name" value="ATP SYNTHASE SUBUNIT K, MITOCHONDRIAL"/>
    <property type="match status" value="1"/>
</dbReference>
<comment type="caution">
    <text evidence="5">The sequence shown here is derived from an EMBL/GenBank/DDBJ whole genome shotgun (WGS) entry which is preliminary data.</text>
</comment>
<dbReference type="PANTHER" id="PTHR28074:SF1">
    <property type="entry name" value="ATP SYNTHASE SUBUNIT K, MITOCHONDRIAL"/>
    <property type="match status" value="1"/>
</dbReference>
<feature type="transmembrane region" description="Helical" evidence="4">
    <location>
        <begin position="12"/>
        <end position="32"/>
    </location>
</feature>
<keyword evidence="6" id="KW-1185">Reference proteome</keyword>
<gene>
    <name evidence="5" type="ORF">K461DRAFT_293559</name>
</gene>
<evidence type="ECO:0000256" key="4">
    <source>
        <dbReference type="SAM" id="Phobius"/>
    </source>
</evidence>
<proteinExistence type="predicted"/>
<dbReference type="EMBL" id="ML996085">
    <property type="protein sequence ID" value="KAF2153287.1"/>
    <property type="molecule type" value="Genomic_DNA"/>
</dbReference>
<keyword evidence="3 4" id="KW-0472">Membrane</keyword>
<dbReference type="InterPro" id="IPR021278">
    <property type="entry name" value="ATP19"/>
</dbReference>
<evidence type="ECO:0000256" key="1">
    <source>
        <dbReference type="ARBA" id="ARBA00004325"/>
    </source>
</evidence>
<dbReference type="AlphaFoldDB" id="A0A9P4J4H1"/>
<evidence type="ECO:0000256" key="2">
    <source>
        <dbReference type="ARBA" id="ARBA00023128"/>
    </source>
</evidence>
<keyword evidence="2" id="KW-0496">Mitochondrion</keyword>